<keyword evidence="1" id="KW-0175">Coiled coil</keyword>
<dbReference type="SUPFAM" id="SSF57959">
    <property type="entry name" value="Leucine zipper domain"/>
    <property type="match status" value="1"/>
</dbReference>
<feature type="compositionally biased region" description="Basic and acidic residues" evidence="2">
    <location>
        <begin position="17"/>
        <end position="56"/>
    </location>
</feature>
<dbReference type="PANTHER" id="PTHR40618:SF1">
    <property type="entry name" value="B-ZIP TRANSCRIPTION FACTOR (EUROFUNG)"/>
    <property type="match status" value="1"/>
</dbReference>
<dbReference type="PANTHER" id="PTHR40618">
    <property type="entry name" value="B-ZIP TRANSCRIPTION FACTOR (EUROFUNG)-RELATED"/>
    <property type="match status" value="1"/>
</dbReference>
<evidence type="ECO:0000256" key="1">
    <source>
        <dbReference type="SAM" id="Coils"/>
    </source>
</evidence>
<dbReference type="InterPro" id="IPR046347">
    <property type="entry name" value="bZIP_sf"/>
</dbReference>
<protein>
    <recommendedName>
        <fullName evidence="5">BZIP domain-containing protein</fullName>
    </recommendedName>
</protein>
<accession>A0A9W8YXA2</accession>
<keyword evidence="4" id="KW-1185">Reference proteome</keyword>
<dbReference type="Proteomes" id="UP001140453">
    <property type="component" value="Unassembled WGS sequence"/>
</dbReference>
<name>A0A9W8YXA2_9PEZI</name>
<evidence type="ECO:0000313" key="4">
    <source>
        <dbReference type="Proteomes" id="UP001140453"/>
    </source>
</evidence>
<evidence type="ECO:0000313" key="3">
    <source>
        <dbReference type="EMBL" id="KAJ4393511.1"/>
    </source>
</evidence>
<dbReference type="OrthoDB" id="3555317at2759"/>
<dbReference type="Gene3D" id="1.20.5.170">
    <property type="match status" value="1"/>
</dbReference>
<dbReference type="CDD" id="cd14688">
    <property type="entry name" value="bZIP_YAP"/>
    <property type="match status" value="1"/>
</dbReference>
<dbReference type="EMBL" id="JAPEVB010000002">
    <property type="protein sequence ID" value="KAJ4393511.1"/>
    <property type="molecule type" value="Genomic_DNA"/>
</dbReference>
<sequence length="613" mass="67880">MSSDLLIINEEQFVGEADVRSSVKADKVKKSPASRSEEGPRKRAKRSLEAIVKEVEEEKGEEEEEEGDQEGDDDDAGPDEQSKRARGRPRLDTKDQSAADRRRTQIRLAQRAYRSRKENAIQTLENEVKVLQETNEEMSAAFLKLHNFAVSQGILERAPAFAQELQSTTEKILMLAEKSSESGPESSRAASNRNDAGPSKRSSEKQPEKSIFSEAVEAPTPTMGNPIWGYTFDNQTQMNPAPDVSGVSQPPESQFAITQAPLDYENITMPTLDNASFLFDPTARGSFFAQGAMRSVQDQNVTPNITPPAFSPSASLPMPQTMAYVEATFGRRLQRSTMEFACRLSTTPNPPNDRFAKVFGFCLLFESIEQIRTRLHKGLEKTRQESLNNWRVPFWALGGIGEHQVGVQQPDRPVGNQGTADVAKHAFGTNFAMGPFDAGTTEARDRQLDTTMRIMLPGFQGDFFDPDEVELYLQSRGVCIQPGQDYVTAEVDMAWLEDLQQQQSSDLYSQWVAGMPPPVNKIPETTTMAAVDGSWMSQRGHADTQAATNVLGLAKDGKSSLVNRKCVVTLNVDVLIRELILHGVCLGRTPAFREVDVNKAFWTATRGLSGLDF</sequence>
<feature type="compositionally biased region" description="Acidic residues" evidence="2">
    <location>
        <begin position="57"/>
        <end position="78"/>
    </location>
</feature>
<organism evidence="3 4">
    <name type="scientific">Gnomoniopsis smithogilvyi</name>
    <dbReference type="NCBI Taxonomy" id="1191159"/>
    <lineage>
        <taxon>Eukaryota</taxon>
        <taxon>Fungi</taxon>
        <taxon>Dikarya</taxon>
        <taxon>Ascomycota</taxon>
        <taxon>Pezizomycotina</taxon>
        <taxon>Sordariomycetes</taxon>
        <taxon>Sordariomycetidae</taxon>
        <taxon>Diaporthales</taxon>
        <taxon>Gnomoniaceae</taxon>
        <taxon>Gnomoniopsis</taxon>
    </lineage>
</organism>
<feature type="region of interest" description="Disordered" evidence="2">
    <location>
        <begin position="1"/>
        <end position="103"/>
    </location>
</feature>
<evidence type="ECO:0008006" key="5">
    <source>
        <dbReference type="Google" id="ProtNLM"/>
    </source>
</evidence>
<gene>
    <name evidence="3" type="ORF">N0V93_002723</name>
</gene>
<reference evidence="3" key="1">
    <citation type="submission" date="2022-10" db="EMBL/GenBank/DDBJ databases">
        <title>Tapping the CABI collections for fungal endophytes: first genome assemblies for Collariella, Neodidymelliopsis, Ascochyta clinopodiicola, Didymella pomorum, Didymosphaeria variabile, Neocosmospora piperis and Neocucurbitaria cava.</title>
        <authorList>
            <person name="Hill R."/>
        </authorList>
    </citation>
    <scope>NUCLEOTIDE SEQUENCE</scope>
    <source>
        <strain evidence="3">IMI 355082</strain>
    </source>
</reference>
<feature type="compositionally biased region" description="Polar residues" evidence="2">
    <location>
        <begin position="181"/>
        <end position="194"/>
    </location>
</feature>
<evidence type="ECO:0000256" key="2">
    <source>
        <dbReference type="SAM" id="MobiDB-lite"/>
    </source>
</evidence>
<feature type="region of interest" description="Disordered" evidence="2">
    <location>
        <begin position="176"/>
        <end position="218"/>
    </location>
</feature>
<proteinExistence type="predicted"/>
<feature type="compositionally biased region" description="Basic and acidic residues" evidence="2">
    <location>
        <begin position="89"/>
        <end position="103"/>
    </location>
</feature>
<dbReference type="GO" id="GO:0003700">
    <property type="term" value="F:DNA-binding transcription factor activity"/>
    <property type="evidence" value="ECO:0007669"/>
    <property type="project" value="InterPro"/>
</dbReference>
<dbReference type="AlphaFoldDB" id="A0A9W8YXA2"/>
<comment type="caution">
    <text evidence="3">The sequence shown here is derived from an EMBL/GenBank/DDBJ whole genome shotgun (WGS) entry which is preliminary data.</text>
</comment>
<feature type="coiled-coil region" evidence="1">
    <location>
        <begin position="114"/>
        <end position="141"/>
    </location>
</feature>